<feature type="domain" description="Secretion system C-terminal sorting" evidence="1">
    <location>
        <begin position="66"/>
        <end position="138"/>
    </location>
</feature>
<protein>
    <submittedName>
        <fullName evidence="2">Por secretion system C-terminal sorting domain-containing protein</fullName>
    </submittedName>
</protein>
<evidence type="ECO:0000259" key="1">
    <source>
        <dbReference type="Pfam" id="PF18962"/>
    </source>
</evidence>
<dbReference type="InterPro" id="IPR026444">
    <property type="entry name" value="Secre_tail"/>
</dbReference>
<dbReference type="Proteomes" id="UP000199513">
    <property type="component" value="Unassembled WGS sequence"/>
</dbReference>
<gene>
    <name evidence="2" type="ORF">SAMN04488541_10051</name>
</gene>
<dbReference type="NCBIfam" id="TIGR04183">
    <property type="entry name" value="Por_Secre_tail"/>
    <property type="match status" value="1"/>
</dbReference>
<keyword evidence="3" id="KW-1185">Reference proteome</keyword>
<dbReference type="Pfam" id="PF18962">
    <property type="entry name" value="Por_Secre_tail"/>
    <property type="match status" value="1"/>
</dbReference>
<dbReference type="AlphaFoldDB" id="A0A1I2CGD1"/>
<dbReference type="EMBL" id="FONY01000005">
    <property type="protein sequence ID" value="SFE67185.1"/>
    <property type="molecule type" value="Genomic_DNA"/>
</dbReference>
<organism evidence="2 3">
    <name type="scientific">Thermoflexibacter ruber</name>
    <dbReference type="NCBI Taxonomy" id="1003"/>
    <lineage>
        <taxon>Bacteria</taxon>
        <taxon>Pseudomonadati</taxon>
        <taxon>Bacteroidota</taxon>
        <taxon>Cytophagia</taxon>
        <taxon>Cytophagales</taxon>
        <taxon>Thermoflexibacteraceae</taxon>
        <taxon>Thermoflexibacter</taxon>
    </lineage>
</organism>
<dbReference type="STRING" id="1003.SAMN04488541_10051"/>
<reference evidence="2 3" key="1">
    <citation type="submission" date="2016-10" db="EMBL/GenBank/DDBJ databases">
        <authorList>
            <person name="de Groot N.N."/>
        </authorList>
    </citation>
    <scope>NUCLEOTIDE SEQUENCE [LARGE SCALE GENOMIC DNA]</scope>
    <source>
        <strain>GEY</strain>
        <strain evidence="3">DSM 9560</strain>
    </source>
</reference>
<proteinExistence type="predicted"/>
<name>A0A1I2CGD1_9BACT</name>
<evidence type="ECO:0000313" key="2">
    <source>
        <dbReference type="EMBL" id="SFE67185.1"/>
    </source>
</evidence>
<dbReference type="RefSeq" id="WP_143090789.1">
    <property type="nucleotide sequence ID" value="NZ_FONY01000005.1"/>
</dbReference>
<evidence type="ECO:0000313" key="3">
    <source>
        <dbReference type="Proteomes" id="UP000199513"/>
    </source>
</evidence>
<accession>A0A1I2CGD1</accession>
<dbReference type="OrthoDB" id="2985529at2"/>
<feature type="non-terminal residue" evidence="2">
    <location>
        <position position="1"/>
    </location>
</feature>
<sequence>AIVRETTVNVSDGTLNMSFIPSADRPSVAAIEIIQEPTSSTARVEESSVAWKEAITAPLISPEIKVYPNPFNEQFTIEFQDFISGKARIRLYNSLGQTIEEKEEWVGISGKQEISVPKLSEGVYFLEVQTEKCYKIIKVIKL</sequence>